<keyword evidence="4 7" id="KW-0560">Oxidoreductase</keyword>
<dbReference type="InterPro" id="IPR044861">
    <property type="entry name" value="IPNS-like_FE2OG_OXY"/>
</dbReference>
<keyword evidence="10" id="KW-1185">Reference proteome</keyword>
<dbReference type="SUPFAM" id="SSF51197">
    <property type="entry name" value="Clavaminate synthase-like"/>
    <property type="match status" value="1"/>
</dbReference>
<accession>A0ABP9RBY8</accession>
<evidence type="ECO:0000256" key="2">
    <source>
        <dbReference type="ARBA" id="ARBA00008056"/>
    </source>
</evidence>
<keyword evidence="3 7" id="KW-0479">Metal-binding</keyword>
<gene>
    <name evidence="9" type="ORF">GCM10023321_79180</name>
</gene>
<evidence type="ECO:0000313" key="9">
    <source>
        <dbReference type="EMBL" id="GAA5174723.1"/>
    </source>
</evidence>
<dbReference type="EMBL" id="BAABJP010000062">
    <property type="protein sequence ID" value="GAA5174723.1"/>
    <property type="molecule type" value="Genomic_DNA"/>
</dbReference>
<evidence type="ECO:0000256" key="3">
    <source>
        <dbReference type="ARBA" id="ARBA00022723"/>
    </source>
</evidence>
<reference evidence="10" key="1">
    <citation type="journal article" date="2019" name="Int. J. Syst. Evol. Microbiol.">
        <title>The Global Catalogue of Microorganisms (GCM) 10K type strain sequencing project: providing services to taxonomists for standard genome sequencing and annotation.</title>
        <authorList>
            <consortium name="The Broad Institute Genomics Platform"/>
            <consortium name="The Broad Institute Genome Sequencing Center for Infectious Disease"/>
            <person name="Wu L."/>
            <person name="Ma J."/>
        </authorList>
    </citation>
    <scope>NUCLEOTIDE SEQUENCE [LARGE SCALE GENOMIC DNA]</scope>
    <source>
        <strain evidence="10">JCM 18303</strain>
    </source>
</reference>
<comment type="similarity">
    <text evidence="2 7">Belongs to the iron/ascorbate-dependent oxidoreductase family.</text>
</comment>
<protein>
    <submittedName>
        <fullName evidence="9">2-oxoglutarate and iron-dependent oxygenase domain-containing protein</fullName>
    </submittedName>
</protein>
<comment type="caution">
    <text evidence="9">The sequence shown here is derived from an EMBL/GenBank/DDBJ whole genome shotgun (WGS) entry which is preliminary data.</text>
</comment>
<evidence type="ECO:0000256" key="7">
    <source>
        <dbReference type="RuleBase" id="RU003682"/>
    </source>
</evidence>
<evidence type="ECO:0000256" key="4">
    <source>
        <dbReference type="ARBA" id="ARBA00023002"/>
    </source>
</evidence>
<dbReference type="Gene3D" id="2.60.120.330">
    <property type="entry name" value="B-lactam Antibiotic, Isopenicillin N Synthase, Chain"/>
    <property type="match status" value="1"/>
</dbReference>
<dbReference type="Proteomes" id="UP001428817">
    <property type="component" value="Unassembled WGS sequence"/>
</dbReference>
<name>A0ABP9RBY8_9PSEU</name>
<evidence type="ECO:0000256" key="1">
    <source>
        <dbReference type="ARBA" id="ARBA00004792"/>
    </source>
</evidence>
<dbReference type="InterPro" id="IPR005123">
    <property type="entry name" value="Oxoglu/Fe-dep_dioxygenase_dom"/>
</dbReference>
<evidence type="ECO:0000256" key="6">
    <source>
        <dbReference type="ARBA" id="ARBA00023194"/>
    </source>
</evidence>
<dbReference type="InterPro" id="IPR027443">
    <property type="entry name" value="IPNS-like_sf"/>
</dbReference>
<dbReference type="Pfam" id="PF03171">
    <property type="entry name" value="2OG-FeII_Oxy"/>
    <property type="match status" value="1"/>
</dbReference>
<dbReference type="PANTHER" id="PTHR10209:SF867">
    <property type="entry name" value="2-OXOGLUTARATE (2OG) AND FE(II)-DEPENDENT OXYGENASE SUPERFAMILY PROTEIN"/>
    <property type="match status" value="1"/>
</dbReference>
<dbReference type="Pfam" id="PF14226">
    <property type="entry name" value="DIOX_N"/>
    <property type="match status" value="1"/>
</dbReference>
<feature type="domain" description="Fe2OG dioxygenase" evidence="8">
    <location>
        <begin position="171"/>
        <end position="280"/>
    </location>
</feature>
<dbReference type="RefSeq" id="WP_185062162.1">
    <property type="nucleotide sequence ID" value="NZ_BAABJP010000062.1"/>
</dbReference>
<organism evidence="9 10">
    <name type="scientific">Pseudonocardia eucalypti</name>
    <dbReference type="NCBI Taxonomy" id="648755"/>
    <lineage>
        <taxon>Bacteria</taxon>
        <taxon>Bacillati</taxon>
        <taxon>Actinomycetota</taxon>
        <taxon>Actinomycetes</taxon>
        <taxon>Pseudonocardiales</taxon>
        <taxon>Pseudonocardiaceae</taxon>
        <taxon>Pseudonocardia</taxon>
    </lineage>
</organism>
<sequence length="316" mass="33835">MTGVPVLDLAAPRERLVAELDRTCREIGFFQVVGHGVPPRVADAAWRAARAFFDLPLAERMAVAMPSPGYPYGYSPVSGESLARSLGEAGPADLKESFNAGPFGVPPGGFADAGEAQAYAPTPWPDGPLPSLRTTWRAYHGELHALSGRLMSLAATALGLRPDFFADKIDRAAGSLRALNYPEQPHPPAPGQLRAGAHTDYGMLTVLRQDDAPGGLQVRALDGRWVDVPSVPGAFVVNIGDLLARWTNDRWRSTLHRVVNPPRSPGAPTRRQSMAFFGNANWSTEVSSLTGERPKYPAVLAGPHLMGKFRASVGST</sequence>
<proteinExistence type="inferred from homology"/>
<evidence type="ECO:0000259" key="8">
    <source>
        <dbReference type="PROSITE" id="PS51471"/>
    </source>
</evidence>
<dbReference type="PANTHER" id="PTHR10209">
    <property type="entry name" value="OXIDOREDUCTASE, 2OG-FE II OXYGENASE FAMILY PROTEIN"/>
    <property type="match status" value="1"/>
</dbReference>
<comment type="pathway">
    <text evidence="1">Antibiotic biosynthesis.</text>
</comment>
<dbReference type="InterPro" id="IPR026992">
    <property type="entry name" value="DIOX_N"/>
</dbReference>
<evidence type="ECO:0000313" key="10">
    <source>
        <dbReference type="Proteomes" id="UP001428817"/>
    </source>
</evidence>
<keyword evidence="6" id="KW-0045">Antibiotic biosynthesis</keyword>
<dbReference type="PROSITE" id="PS51471">
    <property type="entry name" value="FE2OG_OXY"/>
    <property type="match status" value="1"/>
</dbReference>
<dbReference type="PRINTS" id="PR00682">
    <property type="entry name" value="IPNSYNTHASE"/>
</dbReference>
<evidence type="ECO:0000256" key="5">
    <source>
        <dbReference type="ARBA" id="ARBA00023004"/>
    </source>
</evidence>
<keyword evidence="5 7" id="KW-0408">Iron</keyword>